<dbReference type="Proteomes" id="UP000182987">
    <property type="component" value="Chromosome"/>
</dbReference>
<name>A0A1L3EUZ9_9GAMM</name>
<proteinExistence type="predicted"/>
<evidence type="ECO:0008006" key="4">
    <source>
        <dbReference type="Google" id="ProtNLM"/>
    </source>
</evidence>
<dbReference type="RefSeq" id="WP_052767025.1">
    <property type="nucleotide sequence ID" value="NZ_CP017480.1"/>
</dbReference>
<gene>
    <name evidence="2" type="ORF">BJI69_13800</name>
</gene>
<organism evidence="2 3">
    <name type="scientific">Luteibacter rhizovicinus DSM 16549</name>
    <dbReference type="NCBI Taxonomy" id="1440763"/>
    <lineage>
        <taxon>Bacteria</taxon>
        <taxon>Pseudomonadati</taxon>
        <taxon>Pseudomonadota</taxon>
        <taxon>Gammaproteobacteria</taxon>
        <taxon>Lysobacterales</taxon>
        <taxon>Rhodanobacteraceae</taxon>
        <taxon>Luteibacter</taxon>
    </lineage>
</organism>
<dbReference type="OrthoDB" id="6853546at2"/>
<dbReference type="AlphaFoldDB" id="A0A1L3EUZ9"/>
<dbReference type="STRING" id="1440763.BJI69_13800"/>
<feature type="signal peptide" evidence="1">
    <location>
        <begin position="1"/>
        <end position="21"/>
    </location>
</feature>
<evidence type="ECO:0000256" key="1">
    <source>
        <dbReference type="SAM" id="SignalP"/>
    </source>
</evidence>
<evidence type="ECO:0000313" key="2">
    <source>
        <dbReference type="EMBL" id="APG04860.1"/>
    </source>
</evidence>
<dbReference type="KEGG" id="lrz:BJI69_13800"/>
<reference evidence="3" key="1">
    <citation type="submission" date="2016-09" db="EMBL/GenBank/DDBJ databases">
        <authorList>
            <person name="Lysoe E."/>
        </authorList>
    </citation>
    <scope>NUCLEOTIDE SEQUENCE [LARGE SCALE GENOMIC DNA]</scope>
    <source>
        <strain evidence="3">LJ96T</strain>
    </source>
</reference>
<evidence type="ECO:0000313" key="3">
    <source>
        <dbReference type="Proteomes" id="UP000182987"/>
    </source>
</evidence>
<feature type="chain" id="PRO_5009853223" description="Lipid/polyisoprenoid-binding YceI-like domain-containing protein" evidence="1">
    <location>
        <begin position="22"/>
        <end position="195"/>
    </location>
</feature>
<sequence length="195" mass="21455">MISLRTTAAIAALSLPFTAYGATMTQPDIKQNPNPKMRYEITATIDGAPGPFDRIHGIVDYRVTNELCVPPTPVMGARIVPEKRAELEFHHDHGNVYRATVYLDLLQDEDYFGKGTCHWALMAAGIELDHATVTFSASLFHDDLLAGNAVPRYFAEASYAKAQANRVDTGIADRTQFHGAGSLFSITMKAEERKP</sequence>
<protein>
    <recommendedName>
        <fullName evidence="4">Lipid/polyisoprenoid-binding YceI-like domain-containing protein</fullName>
    </recommendedName>
</protein>
<accession>A0A1L3EUZ9</accession>
<keyword evidence="3" id="KW-1185">Reference proteome</keyword>
<dbReference type="EMBL" id="CP017480">
    <property type="protein sequence ID" value="APG04860.1"/>
    <property type="molecule type" value="Genomic_DNA"/>
</dbReference>
<keyword evidence="1" id="KW-0732">Signal</keyword>